<dbReference type="UniPathway" id="UPA00159">
    <property type="reaction ID" value="UER00277"/>
</dbReference>
<keyword evidence="16" id="KW-1185">Reference proteome</keyword>
<dbReference type="Pfam" id="PF06418">
    <property type="entry name" value="CTP_synth_N"/>
    <property type="match status" value="1"/>
</dbReference>
<dbReference type="GO" id="GO:0019856">
    <property type="term" value="P:pyrimidine nucleobase biosynthetic process"/>
    <property type="evidence" value="ECO:0007669"/>
    <property type="project" value="TreeGrafter"/>
</dbReference>
<feature type="region of interest" description="Amidoligase domain" evidence="12">
    <location>
        <begin position="1"/>
        <end position="265"/>
    </location>
</feature>
<dbReference type="GO" id="GO:0004359">
    <property type="term" value="F:glutaminase activity"/>
    <property type="evidence" value="ECO:0007669"/>
    <property type="project" value="RHEA"/>
</dbReference>
<keyword evidence="6 12" id="KW-0067">ATP-binding</keyword>
<dbReference type="InterPro" id="IPR017456">
    <property type="entry name" value="CTP_synthase_N"/>
</dbReference>
<dbReference type="GO" id="GO:0097268">
    <property type="term" value="C:cytoophidium"/>
    <property type="evidence" value="ECO:0007669"/>
    <property type="project" value="UniProtKB-ARBA"/>
</dbReference>
<dbReference type="InterPro" id="IPR027417">
    <property type="entry name" value="P-loop_NTPase"/>
</dbReference>
<feature type="binding site" evidence="12">
    <location>
        <position position="240"/>
    </location>
    <ligand>
        <name>ATP</name>
        <dbReference type="ChEBI" id="CHEBI:30616"/>
    </ligand>
</feature>
<gene>
    <name evidence="12" type="primary">pyrG</name>
    <name evidence="15" type="ORF">SAMN04488557_3904</name>
</gene>
<dbReference type="GO" id="GO:0005829">
    <property type="term" value="C:cytosol"/>
    <property type="evidence" value="ECO:0007669"/>
    <property type="project" value="TreeGrafter"/>
</dbReference>
<dbReference type="GO" id="GO:0044210">
    <property type="term" value="P:'de novo' CTP biosynthetic process"/>
    <property type="evidence" value="ECO:0007669"/>
    <property type="project" value="UniProtKB-UniRule"/>
</dbReference>
<keyword evidence="9 12" id="KW-0665">Pyrimidine biosynthesis</keyword>
<comment type="miscellaneous">
    <text evidence="12">CTPSs have evolved a hybrid strategy for distinguishing between UTP and CTP. The overlapping regions of the product feedback inhibitory and substrate sites recognize a common feature in both compounds, the triphosphate moiety. To differentiate isosteric substrate and product pyrimidine rings, an additional pocket far from the expected kinase/ligase catalytic site, specifically recognizes the cytosine and ribose portions of the product inhibitor.</text>
</comment>
<organism evidence="15 16">
    <name type="scientific">Hyphomicrobium facile</name>
    <dbReference type="NCBI Taxonomy" id="51670"/>
    <lineage>
        <taxon>Bacteria</taxon>
        <taxon>Pseudomonadati</taxon>
        <taxon>Pseudomonadota</taxon>
        <taxon>Alphaproteobacteria</taxon>
        <taxon>Hyphomicrobiales</taxon>
        <taxon>Hyphomicrobiaceae</taxon>
        <taxon>Hyphomicrobium</taxon>
    </lineage>
</organism>
<evidence type="ECO:0000256" key="8">
    <source>
        <dbReference type="ARBA" id="ARBA00022962"/>
    </source>
</evidence>
<dbReference type="RefSeq" id="WP_092869400.1">
    <property type="nucleotide sequence ID" value="NZ_FPCH01000004.1"/>
</dbReference>
<dbReference type="GO" id="GO:0042802">
    <property type="term" value="F:identical protein binding"/>
    <property type="evidence" value="ECO:0007669"/>
    <property type="project" value="TreeGrafter"/>
</dbReference>
<feature type="active site" description="Nucleophile; for glutamine hydrolysis" evidence="12">
    <location>
        <position position="380"/>
    </location>
</feature>
<evidence type="ECO:0000256" key="7">
    <source>
        <dbReference type="ARBA" id="ARBA00022842"/>
    </source>
</evidence>
<feature type="binding site" evidence="12">
    <location>
        <position position="13"/>
    </location>
    <ligand>
        <name>CTP</name>
        <dbReference type="ChEBI" id="CHEBI:37563"/>
        <note>allosteric inhibitor</note>
    </ligand>
</feature>
<keyword evidence="3 12" id="KW-0436">Ligase</keyword>
<comment type="function">
    <text evidence="11 12">Catalyzes the ATP-dependent amination of UTP to CTP with either L-glutamine or ammonia as the source of nitrogen. Regulates intracellular CTP levels through interactions with the four ribonucleotide triphosphates.</text>
</comment>
<feature type="binding site" evidence="12">
    <location>
        <begin position="186"/>
        <end position="191"/>
    </location>
    <ligand>
        <name>CTP</name>
        <dbReference type="ChEBI" id="CHEBI:37563"/>
        <note>allosteric inhibitor</note>
    </ligand>
</feature>
<feature type="binding site" evidence="12">
    <location>
        <position position="54"/>
    </location>
    <ligand>
        <name>L-glutamine</name>
        <dbReference type="ChEBI" id="CHEBI:58359"/>
    </ligand>
</feature>
<comment type="catalytic activity">
    <reaction evidence="12">
        <text>L-glutamine + H2O = L-glutamate + NH4(+)</text>
        <dbReference type="Rhea" id="RHEA:15889"/>
        <dbReference type="ChEBI" id="CHEBI:15377"/>
        <dbReference type="ChEBI" id="CHEBI:28938"/>
        <dbReference type="ChEBI" id="CHEBI:29985"/>
        <dbReference type="ChEBI" id="CHEBI:58359"/>
    </reaction>
</comment>
<dbReference type="Proteomes" id="UP000199423">
    <property type="component" value="Unassembled WGS sequence"/>
</dbReference>
<evidence type="ECO:0000256" key="1">
    <source>
        <dbReference type="ARBA" id="ARBA00005171"/>
    </source>
</evidence>
<evidence type="ECO:0000256" key="2">
    <source>
        <dbReference type="ARBA" id="ARBA00007533"/>
    </source>
</evidence>
<name>A0A1I7NWC6_9HYPH</name>
<evidence type="ECO:0000313" key="15">
    <source>
        <dbReference type="EMBL" id="SFV38888.1"/>
    </source>
</evidence>
<feature type="binding site" evidence="12">
    <location>
        <position position="404"/>
    </location>
    <ligand>
        <name>L-glutamine</name>
        <dbReference type="ChEBI" id="CHEBI:58359"/>
    </ligand>
</feature>
<feature type="binding site" evidence="12">
    <location>
        <begin position="146"/>
        <end position="148"/>
    </location>
    <ligand>
        <name>CTP</name>
        <dbReference type="ChEBI" id="CHEBI:37563"/>
        <note>allosteric inhibitor</note>
    </ligand>
</feature>
<feature type="binding site" evidence="12">
    <location>
        <position position="139"/>
    </location>
    <ligand>
        <name>Mg(2+)</name>
        <dbReference type="ChEBI" id="CHEBI:18420"/>
    </ligand>
</feature>
<feature type="domain" description="Glutamine amidotransferase" evidence="13">
    <location>
        <begin position="301"/>
        <end position="533"/>
    </location>
</feature>
<feature type="binding site" evidence="12">
    <location>
        <begin position="14"/>
        <end position="19"/>
    </location>
    <ligand>
        <name>ATP</name>
        <dbReference type="ChEBI" id="CHEBI:30616"/>
    </ligand>
</feature>
<dbReference type="PANTHER" id="PTHR11550">
    <property type="entry name" value="CTP SYNTHASE"/>
    <property type="match status" value="1"/>
</dbReference>
<keyword evidence="5 12" id="KW-0547">Nucleotide-binding</keyword>
<evidence type="ECO:0000259" key="14">
    <source>
        <dbReference type="Pfam" id="PF06418"/>
    </source>
</evidence>
<feature type="binding site" evidence="12">
    <location>
        <position position="353"/>
    </location>
    <ligand>
        <name>L-glutamine</name>
        <dbReference type="ChEBI" id="CHEBI:58359"/>
    </ligand>
</feature>
<dbReference type="SUPFAM" id="SSF52317">
    <property type="entry name" value="Class I glutamine amidotransferase-like"/>
    <property type="match status" value="1"/>
</dbReference>
<dbReference type="OrthoDB" id="9801107at2"/>
<proteinExistence type="inferred from homology"/>
<dbReference type="STRING" id="51670.SAMN04488557_3904"/>
<evidence type="ECO:0000256" key="3">
    <source>
        <dbReference type="ARBA" id="ARBA00022598"/>
    </source>
</evidence>
<dbReference type="InterPro" id="IPR029062">
    <property type="entry name" value="Class_I_gatase-like"/>
</dbReference>
<feature type="active site" evidence="12">
    <location>
        <position position="514"/>
    </location>
</feature>
<evidence type="ECO:0000256" key="6">
    <source>
        <dbReference type="ARBA" id="ARBA00022840"/>
    </source>
</evidence>
<feature type="domain" description="CTP synthase N-terminal" evidence="14">
    <location>
        <begin position="3"/>
        <end position="264"/>
    </location>
</feature>
<evidence type="ECO:0000256" key="12">
    <source>
        <dbReference type="HAMAP-Rule" id="MF_01227"/>
    </source>
</evidence>
<dbReference type="Gene3D" id="3.40.50.880">
    <property type="match status" value="1"/>
</dbReference>
<feature type="binding site" evidence="12">
    <location>
        <position position="71"/>
    </location>
    <ligand>
        <name>ATP</name>
        <dbReference type="ChEBI" id="CHEBI:30616"/>
    </ligand>
</feature>
<dbReference type="FunFam" id="3.40.50.880:FF:000002">
    <property type="entry name" value="CTP synthase"/>
    <property type="match status" value="1"/>
</dbReference>
<comment type="activity regulation">
    <text evidence="12">Allosterically activated by GTP, when glutamine is the substrate; GTP has no effect on the reaction when ammonia is the substrate. The allosteric effector GTP functions by stabilizing the protein conformation that binds the tetrahedral intermediate(s) formed during glutamine hydrolysis. Inhibited by the product CTP, via allosteric rather than competitive inhibition.</text>
</comment>
<evidence type="ECO:0000256" key="9">
    <source>
        <dbReference type="ARBA" id="ARBA00022975"/>
    </source>
</evidence>
<feature type="active site" evidence="12">
    <location>
        <position position="516"/>
    </location>
</feature>
<accession>A0A1I7NWC6</accession>
<evidence type="ECO:0000256" key="4">
    <source>
        <dbReference type="ARBA" id="ARBA00022723"/>
    </source>
</evidence>
<dbReference type="AlphaFoldDB" id="A0A1I7NWC6"/>
<feature type="binding site" evidence="12">
    <location>
        <position position="222"/>
    </location>
    <ligand>
        <name>CTP</name>
        <dbReference type="ChEBI" id="CHEBI:37563"/>
        <note>allosteric inhibitor</note>
    </ligand>
</feature>
<dbReference type="EC" id="6.3.4.2" evidence="12"/>
<dbReference type="SUPFAM" id="SSF52540">
    <property type="entry name" value="P-loop containing nucleoside triphosphate hydrolases"/>
    <property type="match status" value="1"/>
</dbReference>
<keyword evidence="7 12" id="KW-0460">Magnesium</keyword>
<keyword evidence="8 12" id="KW-0315">Glutamine amidotransferase</keyword>
<feature type="binding site" evidence="12">
    <location>
        <begin position="186"/>
        <end position="191"/>
    </location>
    <ligand>
        <name>UTP</name>
        <dbReference type="ChEBI" id="CHEBI:46398"/>
    </ligand>
</feature>
<dbReference type="CDD" id="cd03113">
    <property type="entry name" value="CTPS_N"/>
    <property type="match status" value="1"/>
</dbReference>
<dbReference type="EMBL" id="FPCH01000004">
    <property type="protein sequence ID" value="SFV38888.1"/>
    <property type="molecule type" value="Genomic_DNA"/>
</dbReference>
<dbReference type="PANTHER" id="PTHR11550:SF0">
    <property type="entry name" value="CTP SYNTHASE-RELATED"/>
    <property type="match status" value="1"/>
</dbReference>
<dbReference type="NCBIfam" id="TIGR00337">
    <property type="entry name" value="PyrG"/>
    <property type="match status" value="1"/>
</dbReference>
<evidence type="ECO:0000256" key="11">
    <source>
        <dbReference type="ARBA" id="ARBA00059148"/>
    </source>
</evidence>
<feature type="binding site" evidence="12">
    <location>
        <position position="469"/>
    </location>
    <ligand>
        <name>L-glutamine</name>
        <dbReference type="ChEBI" id="CHEBI:58359"/>
    </ligand>
</feature>
<feature type="binding site" evidence="12">
    <location>
        <position position="222"/>
    </location>
    <ligand>
        <name>UTP</name>
        <dbReference type="ChEBI" id="CHEBI:46398"/>
    </ligand>
</feature>
<dbReference type="InterPro" id="IPR033828">
    <property type="entry name" value="GATase1_CTP_Synthase"/>
</dbReference>
<feature type="binding site" evidence="12">
    <location>
        <begin position="381"/>
        <end position="384"/>
    </location>
    <ligand>
        <name>L-glutamine</name>
        <dbReference type="ChEBI" id="CHEBI:58359"/>
    </ligand>
</feature>
<comment type="similarity">
    <text evidence="2 12">Belongs to the CTP synthase family.</text>
</comment>
<comment type="caution">
    <text evidence="12">Lacks conserved residue(s) required for the propagation of feature annotation.</text>
</comment>
<evidence type="ECO:0000256" key="5">
    <source>
        <dbReference type="ARBA" id="ARBA00022741"/>
    </source>
</evidence>
<dbReference type="Pfam" id="PF00117">
    <property type="entry name" value="GATase"/>
    <property type="match status" value="1"/>
</dbReference>
<comment type="catalytic activity">
    <reaction evidence="12">
        <text>UTP + NH4(+) + ATP = CTP + ADP + phosphate + 2 H(+)</text>
        <dbReference type="Rhea" id="RHEA:16597"/>
        <dbReference type="ChEBI" id="CHEBI:15378"/>
        <dbReference type="ChEBI" id="CHEBI:28938"/>
        <dbReference type="ChEBI" id="CHEBI:30616"/>
        <dbReference type="ChEBI" id="CHEBI:37563"/>
        <dbReference type="ChEBI" id="CHEBI:43474"/>
        <dbReference type="ChEBI" id="CHEBI:46398"/>
        <dbReference type="ChEBI" id="CHEBI:456216"/>
    </reaction>
</comment>
<dbReference type="CDD" id="cd01746">
    <property type="entry name" value="GATase1_CTP_Synthase"/>
    <property type="match status" value="1"/>
</dbReference>
<dbReference type="GO" id="GO:0003883">
    <property type="term" value="F:CTP synthase activity"/>
    <property type="evidence" value="ECO:0007669"/>
    <property type="project" value="UniProtKB-UniRule"/>
</dbReference>
<dbReference type="InterPro" id="IPR017926">
    <property type="entry name" value="GATASE"/>
</dbReference>
<feature type="binding site" evidence="12">
    <location>
        <position position="13"/>
    </location>
    <ligand>
        <name>UTP</name>
        <dbReference type="ChEBI" id="CHEBI:46398"/>
    </ligand>
</feature>
<comment type="pathway">
    <text evidence="1 12">Pyrimidine metabolism; CTP biosynthesis via de novo pathway; CTP from UDP: step 2/2.</text>
</comment>
<evidence type="ECO:0000313" key="16">
    <source>
        <dbReference type="Proteomes" id="UP000199423"/>
    </source>
</evidence>
<evidence type="ECO:0000259" key="13">
    <source>
        <dbReference type="Pfam" id="PF00117"/>
    </source>
</evidence>
<sequence length="542" mass="59732">MQRYIFITGGVVSSLGKGLASAALGALLQARGYSVRLKKLDPYLNVDPGTMSPYQHGEVFVTDDGAETDLDLGHYERFTGVPAKQSDNVTTGRIYQDILAKERRGDYLGGTVQVIPHVTDAIKNFVLSGNEDVDFVLVEIGGTVGDIEGLPFFEAIRQLGNELPRGASVFIHLTLMPYIPSAGELKTKPTQHSVKELRSIGIQPDILLCRSDREIPVGERKKIALFCNVRPEAVIQALDVASIYDVPLAYHREGLDREVLAAFGITGAPKPDLIRWETISRGIAQPEGEVTIAIVGKYTGLKDAYKSLNEALVHGGLANRVKVKLEWIESEIFEREDPAPYLEGLNGILVPGGFGERGSEGKILAAKFARERRVPYFGICFGMQMACLEAARNLAGIKDASSTEFGEASEPVVAMMTEWMRGNELEQRRQDGQLGGTMRLGAYDAALAEGSHIAKIYNSTHISERHRHRYEVNMRYRADLERAGLRFAGVSPDGLLPETIEYPDHPWFIGVQYHPELKSRPFDPHPLFASFIAAAVEQSRLV</sequence>
<protein>
    <recommendedName>
        <fullName evidence="12">CTP synthase</fullName>
        <ecNumber evidence="12">6.3.4.2</ecNumber>
    </recommendedName>
    <alternativeName>
        <fullName evidence="12">Cytidine 5'-triphosphate synthase</fullName>
    </alternativeName>
    <alternativeName>
        <fullName evidence="12">Cytidine triphosphate synthetase</fullName>
        <shortName evidence="12">CTP synthetase</shortName>
        <shortName evidence="12">CTPS</shortName>
    </alternativeName>
    <alternativeName>
        <fullName evidence="12">UTP--ammonia ligase</fullName>
    </alternativeName>
</protein>
<comment type="catalytic activity">
    <reaction evidence="10 12">
        <text>UTP + L-glutamine + ATP + H2O = CTP + L-glutamate + ADP + phosphate + 2 H(+)</text>
        <dbReference type="Rhea" id="RHEA:26426"/>
        <dbReference type="ChEBI" id="CHEBI:15377"/>
        <dbReference type="ChEBI" id="CHEBI:15378"/>
        <dbReference type="ChEBI" id="CHEBI:29985"/>
        <dbReference type="ChEBI" id="CHEBI:30616"/>
        <dbReference type="ChEBI" id="CHEBI:37563"/>
        <dbReference type="ChEBI" id="CHEBI:43474"/>
        <dbReference type="ChEBI" id="CHEBI:46398"/>
        <dbReference type="ChEBI" id="CHEBI:58359"/>
        <dbReference type="ChEBI" id="CHEBI:456216"/>
        <dbReference type="EC" id="6.3.4.2"/>
    </reaction>
</comment>
<dbReference type="HAMAP" id="MF_01227">
    <property type="entry name" value="PyrG"/>
    <property type="match status" value="1"/>
</dbReference>
<dbReference type="InterPro" id="IPR004468">
    <property type="entry name" value="CTP_synthase"/>
</dbReference>
<dbReference type="PROSITE" id="PS51273">
    <property type="entry name" value="GATASE_TYPE_1"/>
    <property type="match status" value="1"/>
</dbReference>
<reference evidence="16" key="1">
    <citation type="submission" date="2016-10" db="EMBL/GenBank/DDBJ databases">
        <authorList>
            <person name="Varghese N."/>
            <person name="Submissions S."/>
        </authorList>
    </citation>
    <scope>NUCLEOTIDE SEQUENCE [LARGE SCALE GENOMIC DNA]</scope>
    <source>
        <strain evidence="16">DSM 1565</strain>
    </source>
</reference>
<comment type="subunit">
    <text evidence="12">Homotetramer.</text>
</comment>
<dbReference type="Gene3D" id="3.40.50.300">
    <property type="entry name" value="P-loop containing nucleotide triphosphate hydrolases"/>
    <property type="match status" value="1"/>
</dbReference>
<keyword evidence="4 12" id="KW-0479">Metal-binding</keyword>
<dbReference type="GO" id="GO:0046872">
    <property type="term" value="F:metal ion binding"/>
    <property type="evidence" value="ECO:0007669"/>
    <property type="project" value="UniProtKB-KW"/>
</dbReference>
<evidence type="ECO:0000256" key="10">
    <source>
        <dbReference type="ARBA" id="ARBA00047781"/>
    </source>
</evidence>
<dbReference type="NCBIfam" id="NF003792">
    <property type="entry name" value="PRK05380.1"/>
    <property type="match status" value="1"/>
</dbReference>
<dbReference type="FunFam" id="3.40.50.300:FF:000009">
    <property type="entry name" value="CTP synthase"/>
    <property type="match status" value="1"/>
</dbReference>
<feature type="binding site" evidence="12">
    <location>
        <position position="71"/>
    </location>
    <ligand>
        <name>Mg(2+)</name>
        <dbReference type="ChEBI" id="CHEBI:18420"/>
    </ligand>
</feature>
<dbReference type="GO" id="GO:0005524">
    <property type="term" value="F:ATP binding"/>
    <property type="evidence" value="ECO:0007669"/>
    <property type="project" value="UniProtKB-KW"/>
</dbReference>